<feature type="chain" id="PRO_5001786493" evidence="1">
    <location>
        <begin position="19"/>
        <end position="176"/>
    </location>
</feature>
<dbReference type="Proteomes" id="UP000028630">
    <property type="component" value="Unassembled WGS sequence"/>
</dbReference>
<protein>
    <submittedName>
        <fullName evidence="2">Uncharacterized protein</fullName>
    </submittedName>
</protein>
<evidence type="ECO:0000256" key="1">
    <source>
        <dbReference type="SAM" id="SignalP"/>
    </source>
</evidence>
<evidence type="ECO:0000313" key="3">
    <source>
        <dbReference type="Proteomes" id="UP000028630"/>
    </source>
</evidence>
<sequence>MRIIAIIIALLLSPLSQALGLKMTTQQFIDRYSNEVTKSNLSDDIKNELTDIEFSPPVDEKNWQFAKTGDVILAVADVDSDGDLDIVGVDYSSSANLPGGVYVARAALLNATIGPELSQSRDVDYVKSIPGVRRDMKRSKIVKGFKVTNLRSSENSMLLSVQNVSNKNPDKARGNK</sequence>
<name>A0A085ASE1_9ENTR</name>
<organism evidence="2 3">
    <name type="scientific">Trabulsiella guamensis ATCC 49490</name>
    <dbReference type="NCBI Taxonomy" id="1005994"/>
    <lineage>
        <taxon>Bacteria</taxon>
        <taxon>Pseudomonadati</taxon>
        <taxon>Pseudomonadota</taxon>
        <taxon>Gammaproteobacteria</taxon>
        <taxon>Enterobacterales</taxon>
        <taxon>Enterobacteriaceae</taxon>
        <taxon>Trabulsiella</taxon>
    </lineage>
</organism>
<keyword evidence="3" id="KW-1185">Reference proteome</keyword>
<proteinExistence type="predicted"/>
<dbReference type="AlphaFoldDB" id="A0A085ASE1"/>
<comment type="caution">
    <text evidence="2">The sequence shown here is derived from an EMBL/GenBank/DDBJ whole genome shotgun (WGS) entry which is preliminary data.</text>
</comment>
<feature type="signal peptide" evidence="1">
    <location>
        <begin position="1"/>
        <end position="18"/>
    </location>
</feature>
<dbReference type="EMBL" id="JMTB01000010">
    <property type="protein sequence ID" value="KFC13136.1"/>
    <property type="molecule type" value="Genomic_DNA"/>
</dbReference>
<evidence type="ECO:0000313" key="2">
    <source>
        <dbReference type="EMBL" id="KFC13136.1"/>
    </source>
</evidence>
<keyword evidence="1" id="KW-0732">Signal</keyword>
<reference evidence="3" key="1">
    <citation type="submission" date="2014-05" db="EMBL/GenBank/DDBJ databases">
        <title>ATOL: Assembling a taxonomically balanced genome-scale reconstruction of the evolutionary history of the Enterobacteriaceae.</title>
        <authorList>
            <person name="Plunkett G. III"/>
            <person name="Neeno-Eckwall E.C."/>
            <person name="Glasner J.D."/>
            <person name="Perna N.T."/>
        </authorList>
    </citation>
    <scope>NUCLEOTIDE SEQUENCE [LARGE SCALE GENOMIC DNA]</scope>
    <source>
        <strain evidence="3">ATCC 49490</strain>
    </source>
</reference>
<accession>A0A085ASE1</accession>
<gene>
    <name evidence="2" type="ORF">GTGU_00158</name>
</gene>
<dbReference type="RefSeq" id="WP_038153453.1">
    <property type="nucleotide sequence ID" value="NZ_JMTB01000010.1"/>
</dbReference>